<dbReference type="Pfam" id="PF02954">
    <property type="entry name" value="HTH_8"/>
    <property type="match status" value="1"/>
</dbReference>
<dbReference type="InterPro" id="IPR002197">
    <property type="entry name" value="HTH_Fis"/>
</dbReference>
<dbReference type="InterPro" id="IPR009057">
    <property type="entry name" value="Homeodomain-like_sf"/>
</dbReference>
<feature type="domain" description="Response regulatory" evidence="2">
    <location>
        <begin position="4"/>
        <end position="118"/>
    </location>
</feature>
<name>A0A2S9VCA0_9ALTE</name>
<gene>
    <name evidence="3" type="ORF">C6Y40_08315</name>
</gene>
<organism evidence="3 4">
    <name type="scientific">Alteromonas alba</name>
    <dbReference type="NCBI Taxonomy" id="2079529"/>
    <lineage>
        <taxon>Bacteria</taxon>
        <taxon>Pseudomonadati</taxon>
        <taxon>Pseudomonadota</taxon>
        <taxon>Gammaproteobacteria</taxon>
        <taxon>Alteromonadales</taxon>
        <taxon>Alteromonadaceae</taxon>
        <taxon>Alteromonas/Salinimonas group</taxon>
        <taxon>Alteromonas</taxon>
    </lineage>
</organism>
<keyword evidence="1" id="KW-0597">Phosphoprotein</keyword>
<dbReference type="SUPFAM" id="SSF46689">
    <property type="entry name" value="Homeodomain-like"/>
    <property type="match status" value="1"/>
</dbReference>
<proteinExistence type="predicted"/>
<feature type="modified residue" description="4-aspartylphosphate" evidence="1">
    <location>
        <position position="53"/>
    </location>
</feature>
<dbReference type="AlphaFoldDB" id="A0A2S9VCA0"/>
<dbReference type="PROSITE" id="PS50110">
    <property type="entry name" value="RESPONSE_REGULATORY"/>
    <property type="match status" value="1"/>
</dbReference>
<dbReference type="SUPFAM" id="SSF52172">
    <property type="entry name" value="CheY-like"/>
    <property type="match status" value="1"/>
</dbReference>
<dbReference type="EMBL" id="PVNP01000074">
    <property type="protein sequence ID" value="PRO74072.1"/>
    <property type="molecule type" value="Genomic_DNA"/>
</dbReference>
<dbReference type="OrthoDB" id="9802426at2"/>
<dbReference type="InterPro" id="IPR001789">
    <property type="entry name" value="Sig_transdc_resp-reg_receiver"/>
</dbReference>
<dbReference type="Pfam" id="PF00072">
    <property type="entry name" value="Response_reg"/>
    <property type="match status" value="1"/>
</dbReference>
<evidence type="ECO:0000259" key="2">
    <source>
        <dbReference type="PROSITE" id="PS50110"/>
    </source>
</evidence>
<comment type="caution">
    <text evidence="3">The sequence shown here is derived from an EMBL/GenBank/DDBJ whole genome shotgun (WGS) entry which is preliminary data.</text>
</comment>
<evidence type="ECO:0000256" key="1">
    <source>
        <dbReference type="PROSITE-ProRule" id="PRU00169"/>
    </source>
</evidence>
<evidence type="ECO:0000313" key="4">
    <source>
        <dbReference type="Proteomes" id="UP000238949"/>
    </source>
</evidence>
<dbReference type="PRINTS" id="PR01590">
    <property type="entry name" value="HTHFIS"/>
</dbReference>
<dbReference type="SMART" id="SM00448">
    <property type="entry name" value="REC"/>
    <property type="match status" value="1"/>
</dbReference>
<dbReference type="Proteomes" id="UP000238949">
    <property type="component" value="Unassembled WGS sequence"/>
</dbReference>
<sequence>MTKPLIIIDDDSRLTAVLARRFTATGNYSVTTYVQASEALAAPATPCYGILLDMMIGDELGLEFISALQTHYTPEHLIIMTGYASIATTVTAMKRGATDYLAKPASFNELIYKLEGQPASTTVEHKPLTAAQAEWEHIQRILAEHDGNISRTAEALGMHRRSLQRKLQKHSPTKK</sequence>
<accession>A0A2S9VCA0</accession>
<dbReference type="GO" id="GO:0043565">
    <property type="term" value="F:sequence-specific DNA binding"/>
    <property type="evidence" value="ECO:0007669"/>
    <property type="project" value="InterPro"/>
</dbReference>
<reference evidence="4" key="1">
    <citation type="journal article" date="2020" name="Int. J. Syst. Evol. Microbiol.">
        <title>Alteromonas alba sp. nov., a marine bacterium isolated from the seawater of the West Pacific Ocean.</title>
        <authorList>
            <person name="Sun C."/>
            <person name="Wu Y.-H."/>
            <person name="Xamxidin M."/>
            <person name="Cheng H."/>
            <person name="Xu X.-W."/>
        </authorList>
    </citation>
    <scope>NUCLEOTIDE SEQUENCE [LARGE SCALE GENOMIC DNA]</scope>
    <source>
        <strain evidence="4">190</strain>
    </source>
</reference>
<dbReference type="RefSeq" id="WP_105934182.1">
    <property type="nucleotide sequence ID" value="NZ_PVNP01000074.1"/>
</dbReference>
<keyword evidence="4" id="KW-1185">Reference proteome</keyword>
<dbReference type="PANTHER" id="PTHR32071">
    <property type="entry name" value="TRANSCRIPTIONAL REGULATORY PROTEIN"/>
    <property type="match status" value="1"/>
</dbReference>
<protein>
    <submittedName>
        <fullName evidence="3">Two-component system response regulator</fullName>
    </submittedName>
</protein>
<dbReference type="GO" id="GO:0000160">
    <property type="term" value="P:phosphorelay signal transduction system"/>
    <property type="evidence" value="ECO:0007669"/>
    <property type="project" value="InterPro"/>
</dbReference>
<dbReference type="Gene3D" id="3.40.50.2300">
    <property type="match status" value="1"/>
</dbReference>
<dbReference type="Gene3D" id="1.10.10.60">
    <property type="entry name" value="Homeodomain-like"/>
    <property type="match status" value="1"/>
</dbReference>
<dbReference type="InterPro" id="IPR011006">
    <property type="entry name" value="CheY-like_superfamily"/>
</dbReference>
<evidence type="ECO:0000313" key="3">
    <source>
        <dbReference type="EMBL" id="PRO74072.1"/>
    </source>
</evidence>